<name>A0A9X2BE47_9SPHI</name>
<dbReference type="GO" id="GO:0005886">
    <property type="term" value="C:plasma membrane"/>
    <property type="evidence" value="ECO:0007669"/>
    <property type="project" value="TreeGrafter"/>
</dbReference>
<feature type="transmembrane region" description="Helical" evidence="6">
    <location>
        <begin position="16"/>
        <end position="33"/>
    </location>
</feature>
<accession>A0A9X2BE47</accession>
<dbReference type="GO" id="GO:0008360">
    <property type="term" value="P:regulation of cell shape"/>
    <property type="evidence" value="ECO:0007669"/>
    <property type="project" value="UniProtKB-KW"/>
</dbReference>
<reference evidence="8" key="1">
    <citation type="submission" date="2022-04" db="EMBL/GenBank/DDBJ databases">
        <title>Mucilaginibacter sp. RS28 isolated from freshwater.</title>
        <authorList>
            <person name="Ko S.-R."/>
        </authorList>
    </citation>
    <scope>NUCLEOTIDE SEQUENCE</scope>
    <source>
        <strain evidence="8">RS28</strain>
    </source>
</reference>
<comment type="caution">
    <text evidence="8">The sequence shown here is derived from an EMBL/GenBank/DDBJ whole genome shotgun (WGS) entry which is preliminary data.</text>
</comment>
<evidence type="ECO:0000313" key="9">
    <source>
        <dbReference type="Proteomes" id="UP001139450"/>
    </source>
</evidence>
<evidence type="ECO:0000256" key="1">
    <source>
        <dbReference type="ARBA" id="ARBA00004141"/>
    </source>
</evidence>
<feature type="transmembrane region" description="Helical" evidence="6">
    <location>
        <begin position="377"/>
        <end position="396"/>
    </location>
</feature>
<dbReference type="GO" id="GO:0051301">
    <property type="term" value="P:cell division"/>
    <property type="evidence" value="ECO:0007669"/>
    <property type="project" value="InterPro"/>
</dbReference>
<dbReference type="PANTHER" id="PTHR30474">
    <property type="entry name" value="CELL CYCLE PROTEIN"/>
    <property type="match status" value="1"/>
</dbReference>
<evidence type="ECO:0000256" key="6">
    <source>
        <dbReference type="SAM" id="Phobius"/>
    </source>
</evidence>
<dbReference type="InterPro" id="IPR001460">
    <property type="entry name" value="PCN-bd_Tpept"/>
</dbReference>
<dbReference type="Pfam" id="PF01098">
    <property type="entry name" value="FTSW_RODA_SPOVE"/>
    <property type="match status" value="1"/>
</dbReference>
<sequence length="1382" mass="153531">MEQHLPQKPSRIKERIFLLLGAIVLGLLFYELFGVQQRNFTDVGSRLREGTMVNLNGKDPSGSFRRLLEKGYYFDDKKDIDLIETAVAKGMKPGEQFDNIGELNKKSFFIDADEAWETGGQSFKKRVEASRALLGYSGDDSVRFVEERNNPPQLADMVDAAAGHNSITASVSHEKAPVAGVLMRLRMVLPQDSIVSDDEDEDPKTITENTSQIKRTYALDSAKHKRLQSFAAYARTNSNGEVVFKNLPDGKAYQVLPLQPGSQFGKSQGVQELDEDVSLAFRQSPHTVRLLSTRDFNILKKEKSLIIRTPQQFNRWYWIVVAGFFAAFLIVHVILSIRFPEADLILLPVLMILTGLSFLTLLSIQDPLRDRFLARDTLYYFGAGMFGIVLLQFFNIRRLTPDSGLYRLFVFKNVNSAAKGWPWIVIAMGLLALLVKFGTGPEGSGVKVNLFGFQPSEFVKYLAVLFLAGFLAANERFISEYPTFKKRLTFFGFALAAIVTTLLLFLVLGDLGPAMVVCFTFIILFSFSRGDFLFMAGSVVLYVLLIWGLKNVWLSTLITAVILTLLMLFKRKQLSESAIMTLVIMAAFLTIDQVPGLDKYFSGPVQRLKERKAIWQDPWNNEVYGGDQVANGLWAMSSGGITGQGAGESFAKTIPEAHTDMILPSIGEEFGWTGIVCVFILFLILLHRAIIIGRQSGTPFLFYLCGGIGICTFVQFLLIAGGSTGALPLSGVVLPFESYGGSSLIANLVAVGFLLSASRVKGTPVQMAYITQQQDRNLVPALMAACVGLLLLTVSVSRYLFNNKKWVVQPALVADRSGARMFSYNPRIAILMNRLQAGSLYDRNGLILATSNPQLIRKQIRQLESAGVTDYNLDSATHKRLDRYYPFEEQAFFWTGDANTGVFNGSTNGYFAEYEHAAELRGFKTPVTSYNVTATRFQEDRFLPRNVREMTVAKTDYSAIAPLLLAGINSKEVDAFKKRNRDVQLTVDAGLQTNIQQMIAADDSLKNNRVSVVVMEAETGDVLASAVYPLPPVKNWEQLTMSQSEQNAQNYWMTTADLGFTYATPPGSTAKVLTAMAAFNKMGIAAKDRTFEVEARERIRTKGLEPDETGTITMERAIAKSNNVYFIKLANEEHLQEDMATLYMKTGMFLHGVGGYFYAKRNNNEKQEEKWRELWRKTEFNTKPRYDPNNIRRTRAKGISGMAWGQGELIATPAAVARLASGVANNGTLMENRYVLKVSDSTTATRKSSDLAANPQYAQLLRSYMIEQSAPKVPILGISVAGKTGTPERIWKGEQINDGWYVFFAPKANGKGNIVTCIRVEKTRGSSNAVHAAGKDIVPLLLKRGYIKNITEGASSVSSRVGMMKAVEKPEEEPIEPDTTVQ</sequence>
<dbReference type="GO" id="GO:0032153">
    <property type="term" value="C:cell division site"/>
    <property type="evidence" value="ECO:0007669"/>
    <property type="project" value="TreeGrafter"/>
</dbReference>
<organism evidence="8 9">
    <name type="scientific">Mucilaginibacter straminoryzae</name>
    <dbReference type="NCBI Taxonomy" id="2932774"/>
    <lineage>
        <taxon>Bacteria</taxon>
        <taxon>Pseudomonadati</taxon>
        <taxon>Bacteroidota</taxon>
        <taxon>Sphingobacteriia</taxon>
        <taxon>Sphingobacteriales</taxon>
        <taxon>Sphingobacteriaceae</taxon>
        <taxon>Mucilaginibacter</taxon>
    </lineage>
</organism>
<feature type="transmembrane region" description="Helical" evidence="6">
    <location>
        <begin position="552"/>
        <end position="569"/>
    </location>
</feature>
<gene>
    <name evidence="8" type="ORF">MUY27_15070</name>
</gene>
<evidence type="ECO:0000256" key="5">
    <source>
        <dbReference type="ARBA" id="ARBA00023136"/>
    </source>
</evidence>
<dbReference type="EMBL" id="JALJEJ010000007">
    <property type="protein sequence ID" value="MCJ8211038.1"/>
    <property type="molecule type" value="Genomic_DNA"/>
</dbReference>
<proteinExistence type="predicted"/>
<feature type="transmembrane region" description="Helical" evidence="6">
    <location>
        <begin position="514"/>
        <end position="545"/>
    </location>
</feature>
<dbReference type="SUPFAM" id="SSF56601">
    <property type="entry name" value="beta-lactamase/transpeptidase-like"/>
    <property type="match status" value="1"/>
</dbReference>
<dbReference type="InterPro" id="IPR012338">
    <property type="entry name" value="Beta-lactam/transpept-like"/>
</dbReference>
<feature type="transmembrane region" description="Helical" evidence="6">
    <location>
        <begin position="316"/>
        <end position="337"/>
    </location>
</feature>
<evidence type="ECO:0000256" key="4">
    <source>
        <dbReference type="ARBA" id="ARBA00022989"/>
    </source>
</evidence>
<comment type="subcellular location">
    <subcellularLocation>
        <location evidence="1">Membrane</location>
        <topology evidence="1">Multi-pass membrane protein</topology>
    </subcellularLocation>
</comment>
<feature type="transmembrane region" description="Helical" evidence="6">
    <location>
        <begin position="700"/>
        <end position="719"/>
    </location>
</feature>
<keyword evidence="3" id="KW-0133">Cell shape</keyword>
<feature type="transmembrane region" description="Helical" evidence="6">
    <location>
        <begin position="344"/>
        <end position="365"/>
    </location>
</feature>
<dbReference type="Gene3D" id="3.40.710.10">
    <property type="entry name" value="DD-peptidase/beta-lactamase superfamily"/>
    <property type="match status" value="1"/>
</dbReference>
<dbReference type="Proteomes" id="UP001139450">
    <property type="component" value="Unassembled WGS sequence"/>
</dbReference>
<dbReference type="InterPro" id="IPR001182">
    <property type="entry name" value="FtsW/RodA"/>
</dbReference>
<feature type="transmembrane region" description="Helical" evidence="6">
    <location>
        <begin position="417"/>
        <end position="438"/>
    </location>
</feature>
<feature type="transmembrane region" description="Helical" evidence="6">
    <location>
        <begin position="670"/>
        <end position="688"/>
    </location>
</feature>
<evidence type="ECO:0000313" key="8">
    <source>
        <dbReference type="EMBL" id="MCJ8211038.1"/>
    </source>
</evidence>
<keyword evidence="4 6" id="KW-1133">Transmembrane helix</keyword>
<evidence type="ECO:0000256" key="2">
    <source>
        <dbReference type="ARBA" id="ARBA00022692"/>
    </source>
</evidence>
<keyword evidence="5 6" id="KW-0472">Membrane</keyword>
<protein>
    <submittedName>
        <fullName evidence="8">FtsW/RodA/SpoVE family cell cycle protein</fullName>
    </submittedName>
</protein>
<evidence type="ECO:0000259" key="7">
    <source>
        <dbReference type="Pfam" id="PF00905"/>
    </source>
</evidence>
<feature type="transmembrane region" description="Helical" evidence="6">
    <location>
        <begin position="490"/>
        <end position="508"/>
    </location>
</feature>
<keyword evidence="2 6" id="KW-0812">Transmembrane</keyword>
<evidence type="ECO:0000256" key="3">
    <source>
        <dbReference type="ARBA" id="ARBA00022960"/>
    </source>
</evidence>
<feature type="domain" description="Penicillin-binding protein transpeptidase" evidence="7">
    <location>
        <begin position="1011"/>
        <end position="1329"/>
    </location>
</feature>
<keyword evidence="9" id="KW-1185">Reference proteome</keyword>
<feature type="transmembrane region" description="Helical" evidence="6">
    <location>
        <begin position="739"/>
        <end position="757"/>
    </location>
</feature>
<dbReference type="GO" id="GO:0015648">
    <property type="term" value="F:lipid-linked peptidoglycan transporter activity"/>
    <property type="evidence" value="ECO:0007669"/>
    <property type="project" value="TreeGrafter"/>
</dbReference>
<dbReference type="GO" id="GO:0008658">
    <property type="term" value="F:penicillin binding"/>
    <property type="evidence" value="ECO:0007669"/>
    <property type="project" value="InterPro"/>
</dbReference>
<dbReference type="PANTHER" id="PTHR30474:SF3">
    <property type="entry name" value="PEPTIDOGLYCAN GLYCOSYLTRANSFERASE RODA"/>
    <property type="match status" value="1"/>
</dbReference>
<dbReference type="RefSeq" id="WP_245131253.1">
    <property type="nucleotide sequence ID" value="NZ_JALJEJ010000007.1"/>
</dbReference>
<feature type="transmembrane region" description="Helical" evidence="6">
    <location>
        <begin position="778"/>
        <end position="801"/>
    </location>
</feature>
<dbReference type="Pfam" id="PF00905">
    <property type="entry name" value="Transpeptidase"/>
    <property type="match status" value="1"/>
</dbReference>
<feature type="transmembrane region" description="Helical" evidence="6">
    <location>
        <begin position="458"/>
        <end position="478"/>
    </location>
</feature>